<dbReference type="OrthoDB" id="923337at2759"/>
<reference evidence="1" key="2">
    <citation type="journal article" date="2019" name="Curr. Biol.">
        <title>Genome Sequence of Striga asiatica Provides Insight into the Evolution of Plant Parasitism.</title>
        <authorList>
            <person name="Yoshida S."/>
            <person name="Kim S."/>
            <person name="Wafula E.K."/>
            <person name="Tanskanen J."/>
            <person name="Kim Y."/>
            <person name="Honaas L."/>
            <person name="Yang Z."/>
            <person name="Spallek T."/>
            <person name="Conn C.E."/>
            <person name="Ichihashi Y."/>
            <person name="Cheong K."/>
            <person name="Cui S."/>
            <person name="Der J.P."/>
            <person name="Gundlach H."/>
            <person name="Jiao Y."/>
            <person name="Hori C."/>
            <person name="Ishida J.K."/>
            <person name="Kasahara H."/>
            <person name="Kiba T."/>
            <person name="Kim M."/>
            <person name="Koo N."/>
            <person name="Laohavisit A."/>
            <person name="Lee Y."/>
            <person name="Lumba S."/>
            <person name="Mccourt P."/>
            <person name="Mortimer J.C."/>
            <person name="Mutuku J.M."/>
            <person name="Nomura T."/>
            <person name="Sasaki-sekimoto Y."/>
            <person name="Seto Y."/>
            <person name="Wang Y."/>
            <person name="Wakatake T."/>
            <person name="Sakakibara H."/>
            <person name="Demura T."/>
            <person name="Yamaguchi S."/>
            <person name="Yoneyama K."/>
            <person name="Manabe R."/>
            <person name="Nelson D.C."/>
            <person name="Schulman A.H."/>
            <person name="Timko M.P."/>
            <person name="Depamphilis C.W."/>
            <person name="Choi D."/>
            <person name="Shirasu K."/>
        </authorList>
    </citation>
    <scope>NUCLEOTIDE SEQUENCE [LARGE SCALE GENOMIC DNA]</scope>
    <source>
        <strain evidence="1">UVA1</strain>
    </source>
</reference>
<dbReference type="EMBL" id="BKCP01004628">
    <property type="protein sequence ID" value="GER32774.1"/>
    <property type="molecule type" value="Genomic_DNA"/>
</dbReference>
<comment type="caution">
    <text evidence="1">The sequence shown here is derived from an EMBL/GenBank/DDBJ whole genome shotgun (WGS) entry which is preliminary data.</text>
</comment>
<evidence type="ECO:0000313" key="1">
    <source>
        <dbReference type="EMBL" id="GER24989.1"/>
    </source>
</evidence>
<dbReference type="EMBL" id="BKCP01000001">
    <property type="protein sequence ID" value="GER24989.1"/>
    <property type="molecule type" value="Genomic_DNA"/>
</dbReference>
<reference evidence="3" key="1">
    <citation type="journal article" date="2019" name="Curr. Biol.">
        <title>Genome Sequence of Striga asiatica Provides Insight into the Evolution of Plant Parasitism.</title>
        <authorList>
            <person name="Yoshida S."/>
            <person name="Kim S."/>
            <person name="Wafula E.K."/>
            <person name="Tanskanen J."/>
            <person name="Kim Y.M."/>
            <person name="Honaas L."/>
            <person name="Yang Z."/>
            <person name="Spallek T."/>
            <person name="Conn C.E."/>
            <person name="Ichihashi Y."/>
            <person name="Cheong K."/>
            <person name="Cui S."/>
            <person name="Der J.P."/>
            <person name="Gundlach H."/>
            <person name="Jiao Y."/>
            <person name="Hori C."/>
            <person name="Ishida J.K."/>
            <person name="Kasahara H."/>
            <person name="Kiba T."/>
            <person name="Kim M.S."/>
            <person name="Koo N."/>
            <person name="Laohavisit A."/>
            <person name="Lee Y.H."/>
            <person name="Lumba S."/>
            <person name="McCourt P."/>
            <person name="Mortimer J.C."/>
            <person name="Mutuku J.M."/>
            <person name="Nomura T."/>
            <person name="Sasaki-Sekimoto Y."/>
            <person name="Seto Y."/>
            <person name="Wang Y."/>
            <person name="Wakatake T."/>
            <person name="Sakakibara H."/>
            <person name="Demura T."/>
            <person name="Yamaguchi S."/>
            <person name="Yoneyama K."/>
            <person name="Manabe R.I."/>
            <person name="Nelson D.C."/>
            <person name="Schulman A.H."/>
            <person name="Timko M.P."/>
            <person name="dePamphilis C.W."/>
            <person name="Choi D."/>
            <person name="Shirasu K."/>
        </authorList>
    </citation>
    <scope>NUCLEOTIDE SEQUENCE [LARGE SCALE GENOMIC DNA]</scope>
    <source>
        <strain evidence="3">cv. UVA1</strain>
    </source>
</reference>
<proteinExistence type="predicted"/>
<protein>
    <submittedName>
        <fullName evidence="1">Ribonuclease H-like superfamily protein</fullName>
    </submittedName>
</protein>
<dbReference type="AlphaFoldDB" id="A0A5A7NWV0"/>
<accession>A0A5A7NWV0</accession>
<name>A0A5A7NWV0_STRAF</name>
<evidence type="ECO:0000313" key="3">
    <source>
        <dbReference type="Proteomes" id="UP000325081"/>
    </source>
</evidence>
<sequence>MFHCIRAKTVWKLAGLAWDCLNDKGITFSGWWLTLCNMKDLEHNRNRISLSVYLLWWMWRTRNICLFEKEVISEPQLVAKAKLEWLEFEDIKFGQHLLKPIKLIVGSSANSDEVQGIGELPQAASVNASHSEICVLKGTAFLANTEDGKGLCWKLKTKACIKY</sequence>
<evidence type="ECO:0000313" key="2">
    <source>
        <dbReference type="EMBL" id="GER32774.1"/>
    </source>
</evidence>
<dbReference type="Proteomes" id="UP000325081">
    <property type="component" value="Unassembled WGS sequence"/>
</dbReference>
<keyword evidence="3" id="KW-1185">Reference proteome</keyword>
<gene>
    <name evidence="1" type="ORF">STAS_00535</name>
    <name evidence="2" type="ORF">STAS_08867</name>
</gene>
<organism evidence="1 3">
    <name type="scientific">Striga asiatica</name>
    <name type="common">Asiatic witchweed</name>
    <name type="synonym">Buchnera asiatica</name>
    <dbReference type="NCBI Taxonomy" id="4170"/>
    <lineage>
        <taxon>Eukaryota</taxon>
        <taxon>Viridiplantae</taxon>
        <taxon>Streptophyta</taxon>
        <taxon>Embryophyta</taxon>
        <taxon>Tracheophyta</taxon>
        <taxon>Spermatophyta</taxon>
        <taxon>Magnoliopsida</taxon>
        <taxon>eudicotyledons</taxon>
        <taxon>Gunneridae</taxon>
        <taxon>Pentapetalae</taxon>
        <taxon>asterids</taxon>
        <taxon>lamiids</taxon>
        <taxon>Lamiales</taxon>
        <taxon>Orobanchaceae</taxon>
        <taxon>Buchnereae</taxon>
        <taxon>Striga</taxon>
    </lineage>
</organism>